<dbReference type="Proteomes" id="UP001445335">
    <property type="component" value="Unassembled WGS sequence"/>
</dbReference>
<accession>A0AAW1QGR9</accession>
<comment type="caution">
    <text evidence="1">The sequence shown here is derived from an EMBL/GenBank/DDBJ whole genome shotgun (WGS) entry which is preliminary data.</text>
</comment>
<organism evidence="1 2">
    <name type="scientific">Elliptochloris bilobata</name>
    <dbReference type="NCBI Taxonomy" id="381761"/>
    <lineage>
        <taxon>Eukaryota</taxon>
        <taxon>Viridiplantae</taxon>
        <taxon>Chlorophyta</taxon>
        <taxon>core chlorophytes</taxon>
        <taxon>Trebouxiophyceae</taxon>
        <taxon>Trebouxiophyceae incertae sedis</taxon>
        <taxon>Elliptochloris clade</taxon>
        <taxon>Elliptochloris</taxon>
    </lineage>
</organism>
<proteinExistence type="predicted"/>
<sequence>MPNTDDRTPSDAGIFDNMFAQHKRQARPPHKYELVYDIIDRAEKGEYDGKTLLFCWEHKNIPYIVAGLGLTDKQLHWGLDPDSGEDKNMNFSAIWVFTPRDHSLQVYKQFEVVGQLGATNSSGAAAFALDEPKGGYKNLVISMELTPSGGNDDK</sequence>
<dbReference type="EMBL" id="JALJOU010000115">
    <property type="protein sequence ID" value="KAK9820636.1"/>
    <property type="molecule type" value="Genomic_DNA"/>
</dbReference>
<reference evidence="1 2" key="1">
    <citation type="journal article" date="2024" name="Nat. Commun.">
        <title>Phylogenomics reveals the evolutionary origins of lichenization in chlorophyte algae.</title>
        <authorList>
            <person name="Puginier C."/>
            <person name="Libourel C."/>
            <person name="Otte J."/>
            <person name="Skaloud P."/>
            <person name="Haon M."/>
            <person name="Grisel S."/>
            <person name="Petersen M."/>
            <person name="Berrin J.G."/>
            <person name="Delaux P.M."/>
            <person name="Dal Grande F."/>
            <person name="Keller J."/>
        </authorList>
    </citation>
    <scope>NUCLEOTIDE SEQUENCE [LARGE SCALE GENOMIC DNA]</scope>
    <source>
        <strain evidence="1 2">SAG 245.80</strain>
    </source>
</reference>
<evidence type="ECO:0000313" key="1">
    <source>
        <dbReference type="EMBL" id="KAK9820636.1"/>
    </source>
</evidence>
<keyword evidence="2" id="KW-1185">Reference proteome</keyword>
<dbReference type="AlphaFoldDB" id="A0AAW1QGR9"/>
<evidence type="ECO:0000313" key="2">
    <source>
        <dbReference type="Proteomes" id="UP001445335"/>
    </source>
</evidence>
<protein>
    <submittedName>
        <fullName evidence="1">Uncharacterized protein</fullName>
    </submittedName>
</protein>
<name>A0AAW1QGR9_9CHLO</name>
<gene>
    <name evidence="1" type="ORF">WJX81_001788</name>
</gene>